<dbReference type="PANTHER" id="PTHR47763:SF1">
    <property type="entry name" value="DUF659 DOMAIN-CONTAINING PROTEIN"/>
    <property type="match status" value="1"/>
</dbReference>
<keyword evidence="2" id="KW-0964">Secreted</keyword>
<evidence type="ECO:0000256" key="5">
    <source>
        <dbReference type="SAM" id="SignalP"/>
    </source>
</evidence>
<evidence type="ECO:0000256" key="4">
    <source>
        <dbReference type="SAM" id="MobiDB-lite"/>
    </source>
</evidence>
<sequence length="530" mass="56839">MKKFVAGACMMSMLVPGPASLQAQADPAMTTMPPERRAAATYCRTPAPLPDLGKEAVVNQQQGPHPRVRAMATMEAAPAPPPPAMAPPPPPAPGASAKGDGERIVVTGSRGETTSRDVPATATVDTAEEAADSAGASRSMPGYPPPPIMPPRPPQPAPQSGLLTAGEHDDLLNPELYADYVRKTDLGQRVAALPRLDTSRILRVEAKDARGQAVPFMPIEIRCEDGNSITLNSVADGSAVFFPGLDRLSDTVWVRAGGSEWRVVRLAEEAGAQSVTIRTSSAATAVRKLDLALVVDVTGSMSDELRYLQAELRSIIDQLEARHKDIDIRVAFSFYRDEGDDFVTQTFDFDSDVARAQTRLAAQYAGGGGDYEEAMQDALVRAAQLEWRGDAVKSLLLVGDAPPHDADIPQTWLAAEHLRANRVHVVPVGASGVADVAEYVMRAMAAATQSRYTFLTDDSGIGNPHAKPAIDCYLVTRLDQLLRRVIDSQISGRRIEPEKNEVIRAVGQYDAGKCILPPGFAQQVREETQG</sequence>
<feature type="compositionally biased region" description="Pro residues" evidence="4">
    <location>
        <begin position="142"/>
        <end position="157"/>
    </location>
</feature>
<dbReference type="Gene3D" id="3.40.50.410">
    <property type="entry name" value="von Willebrand factor, type A domain"/>
    <property type="match status" value="1"/>
</dbReference>
<dbReference type="PROSITE" id="PS50234">
    <property type="entry name" value="VWFA"/>
    <property type="match status" value="1"/>
</dbReference>
<feature type="compositionally biased region" description="Pro residues" evidence="4">
    <location>
        <begin position="78"/>
        <end position="93"/>
    </location>
</feature>
<evidence type="ECO:0000256" key="1">
    <source>
        <dbReference type="ARBA" id="ARBA00004613"/>
    </source>
</evidence>
<dbReference type="InterPro" id="IPR002035">
    <property type="entry name" value="VWF_A"/>
</dbReference>
<evidence type="ECO:0000256" key="2">
    <source>
        <dbReference type="ARBA" id="ARBA00022525"/>
    </source>
</evidence>
<gene>
    <name evidence="7" type="ORF">K3152_05750</name>
</gene>
<dbReference type="CDD" id="cd00198">
    <property type="entry name" value="vWFA"/>
    <property type="match status" value="1"/>
</dbReference>
<comment type="subcellular location">
    <subcellularLocation>
        <location evidence="1">Secreted</location>
    </subcellularLocation>
</comment>
<feature type="chain" id="PRO_5046347855" evidence="5">
    <location>
        <begin position="22"/>
        <end position="530"/>
    </location>
</feature>
<accession>A0ABS7IW55</accession>
<feature type="region of interest" description="Disordered" evidence="4">
    <location>
        <begin position="76"/>
        <end position="166"/>
    </location>
</feature>
<keyword evidence="8" id="KW-1185">Reference proteome</keyword>
<feature type="domain" description="VWFA" evidence="6">
    <location>
        <begin position="290"/>
        <end position="485"/>
    </location>
</feature>
<reference evidence="7 8" key="1">
    <citation type="submission" date="2021-08" db="EMBL/GenBank/DDBJ databases">
        <title>Comparative Genomics Analysis of the Genus Qipengyuania Reveals Extensive Genetic Diversity and Metabolic Versatility, Including the Description of Fifteen Novel Species.</title>
        <authorList>
            <person name="Liu Y."/>
        </authorList>
    </citation>
    <scope>NUCLEOTIDE SEQUENCE [LARGE SCALE GENOMIC DNA]</scope>
    <source>
        <strain evidence="7 8">1NDH17</strain>
    </source>
</reference>
<evidence type="ECO:0000313" key="7">
    <source>
        <dbReference type="EMBL" id="MBX7457742.1"/>
    </source>
</evidence>
<comment type="caution">
    <text evidence="7">The sequence shown here is derived from an EMBL/GenBank/DDBJ whole genome shotgun (WGS) entry which is preliminary data.</text>
</comment>
<dbReference type="SUPFAM" id="SSF53300">
    <property type="entry name" value="vWA-like"/>
    <property type="match status" value="1"/>
</dbReference>
<dbReference type="EMBL" id="JAIGNK010000002">
    <property type="protein sequence ID" value="MBX7457742.1"/>
    <property type="molecule type" value="Genomic_DNA"/>
</dbReference>
<evidence type="ECO:0000256" key="3">
    <source>
        <dbReference type="ARBA" id="ARBA00022729"/>
    </source>
</evidence>
<dbReference type="InterPro" id="IPR056861">
    <property type="entry name" value="HMCN1-like_VWA"/>
</dbReference>
<dbReference type="PANTHER" id="PTHR47763">
    <property type="entry name" value="ALPHA-PROTEIN KINASE VWKA"/>
    <property type="match status" value="1"/>
</dbReference>
<proteinExistence type="predicted"/>
<dbReference type="InterPro" id="IPR052969">
    <property type="entry name" value="Thr-specific_kinase-like"/>
</dbReference>
<feature type="signal peptide" evidence="5">
    <location>
        <begin position="1"/>
        <end position="21"/>
    </location>
</feature>
<dbReference type="Pfam" id="PF25106">
    <property type="entry name" value="VWA_4"/>
    <property type="match status" value="1"/>
</dbReference>
<protein>
    <submittedName>
        <fullName evidence="7">VWA domain-containing protein</fullName>
    </submittedName>
</protein>
<evidence type="ECO:0000313" key="8">
    <source>
        <dbReference type="Proteomes" id="UP000783253"/>
    </source>
</evidence>
<dbReference type="RefSeq" id="WP_221573693.1">
    <property type="nucleotide sequence ID" value="NZ_JAIGNK010000002.1"/>
</dbReference>
<dbReference type="InterPro" id="IPR036465">
    <property type="entry name" value="vWFA_dom_sf"/>
</dbReference>
<keyword evidence="3 5" id="KW-0732">Signal</keyword>
<dbReference type="SMART" id="SM00327">
    <property type="entry name" value="VWA"/>
    <property type="match status" value="1"/>
</dbReference>
<dbReference type="Proteomes" id="UP000783253">
    <property type="component" value="Unassembled WGS sequence"/>
</dbReference>
<name>A0ABS7IW55_9SPHN</name>
<organism evidence="7 8">
    <name type="scientific">Qipengyuania polymorpha</name>
    <dbReference type="NCBI Taxonomy" id="2867234"/>
    <lineage>
        <taxon>Bacteria</taxon>
        <taxon>Pseudomonadati</taxon>
        <taxon>Pseudomonadota</taxon>
        <taxon>Alphaproteobacteria</taxon>
        <taxon>Sphingomonadales</taxon>
        <taxon>Erythrobacteraceae</taxon>
        <taxon>Qipengyuania</taxon>
    </lineage>
</organism>
<evidence type="ECO:0000259" key="6">
    <source>
        <dbReference type="PROSITE" id="PS50234"/>
    </source>
</evidence>